<proteinExistence type="predicted"/>
<gene>
    <name evidence="1" type="ORF">BZK42_23870</name>
</gene>
<dbReference type="Proteomes" id="UP000192573">
    <property type="component" value="Unassembled WGS sequence"/>
</dbReference>
<sequence length="164" mass="18817">MTVKLTQTRLDNLIDTLNALICDDNLLNSEQKENMVRTVATLGGLEERIRQMTEAREAKKIAKAEKAEKKPREPDLVFPRTGKIWTADDLALIHSIIDELPDSEIDNHILWLSDRQGRTPYAIALKIVSEGRLDEEWAKKWKPVAKELREKYSIQHADTQSKNS</sequence>
<dbReference type="EMBL" id="NAEW01000020">
    <property type="protein sequence ID" value="OQM39545.1"/>
    <property type="molecule type" value="Genomic_DNA"/>
</dbReference>
<evidence type="ECO:0000313" key="1">
    <source>
        <dbReference type="EMBL" id="OQM39545.1"/>
    </source>
</evidence>
<name>A0A1V8NT22_CITBR</name>
<organism evidence="1 2">
    <name type="scientific">Citrobacter braakii</name>
    <dbReference type="NCBI Taxonomy" id="57706"/>
    <lineage>
        <taxon>Bacteria</taxon>
        <taxon>Pseudomonadati</taxon>
        <taxon>Pseudomonadota</taxon>
        <taxon>Gammaproteobacteria</taxon>
        <taxon>Enterobacterales</taxon>
        <taxon>Enterobacteriaceae</taxon>
        <taxon>Citrobacter</taxon>
        <taxon>Citrobacter freundii complex</taxon>
    </lineage>
</organism>
<dbReference type="RefSeq" id="WP_080860534.1">
    <property type="nucleotide sequence ID" value="NZ_NAEW01000020.1"/>
</dbReference>
<evidence type="ECO:0000313" key="2">
    <source>
        <dbReference type="Proteomes" id="UP000192573"/>
    </source>
</evidence>
<accession>A0A1V8NT22</accession>
<comment type="caution">
    <text evidence="1">The sequence shown here is derived from an EMBL/GenBank/DDBJ whole genome shotgun (WGS) entry which is preliminary data.</text>
</comment>
<protein>
    <submittedName>
        <fullName evidence="1">Uncharacterized protein</fullName>
    </submittedName>
</protein>
<reference evidence="1 2" key="1">
    <citation type="submission" date="2017-03" db="EMBL/GenBank/DDBJ databases">
        <authorList>
            <person name="Afonso C.L."/>
            <person name="Miller P.J."/>
            <person name="Scott M.A."/>
            <person name="Spackman E."/>
            <person name="Goraichik I."/>
            <person name="Dimitrov K.M."/>
            <person name="Suarez D.L."/>
            <person name="Swayne D.E."/>
        </authorList>
    </citation>
    <scope>NUCLEOTIDE SEQUENCE [LARGE SCALE GENOMIC DNA]</scope>
    <source>
        <strain evidence="1 2">ATCC 51113</strain>
    </source>
</reference>
<dbReference type="AlphaFoldDB" id="A0A1V8NT22"/>